<feature type="transmembrane region" description="Helical" evidence="1">
    <location>
        <begin position="81"/>
        <end position="104"/>
    </location>
</feature>
<gene>
    <name evidence="2" type="ORF">ACE1CC_12595</name>
</gene>
<dbReference type="NCBIfam" id="NF038305">
    <property type="entry name" value="HpsJ_fam"/>
    <property type="match status" value="1"/>
</dbReference>
<evidence type="ECO:0000313" key="3">
    <source>
        <dbReference type="Proteomes" id="UP001576774"/>
    </source>
</evidence>
<feature type="transmembrane region" description="Helical" evidence="1">
    <location>
        <begin position="12"/>
        <end position="36"/>
    </location>
</feature>
<feature type="transmembrane region" description="Helical" evidence="1">
    <location>
        <begin position="202"/>
        <end position="219"/>
    </location>
</feature>
<organism evidence="2 3">
    <name type="scientific">Floridaenema aerugineum BLCC-F46</name>
    <dbReference type="NCBI Taxonomy" id="3153654"/>
    <lineage>
        <taxon>Bacteria</taxon>
        <taxon>Bacillati</taxon>
        <taxon>Cyanobacteriota</taxon>
        <taxon>Cyanophyceae</taxon>
        <taxon>Oscillatoriophycideae</taxon>
        <taxon>Aerosakkonematales</taxon>
        <taxon>Aerosakkonemataceae</taxon>
        <taxon>Floridanema</taxon>
        <taxon>Floridanema aerugineum</taxon>
    </lineage>
</organism>
<proteinExistence type="predicted"/>
<dbReference type="InterPro" id="IPR047709">
    <property type="entry name" value="HpsJ-like"/>
</dbReference>
<dbReference type="EMBL" id="JBHFNQ010000098">
    <property type="protein sequence ID" value="MFB2877684.1"/>
    <property type="molecule type" value="Genomic_DNA"/>
</dbReference>
<sequence>MQDLSPYQWRSIALLRIVGYGILALAAIDYIIIFIPPNFTNPAWEFQMLSQLVEKSPVPLIGLALVFYAKDEFRKDFEEHILRVLSSTTLVVGIAYFLLVPLGFNNTLRLNTNNNAQINNLLSQQLSQLQQINDRLNQATSQQDINNLFTSLNRQGKTPDIKNPEELRNRLQTEIATAQTNAKTQSEINRRNLRIELIKNSVKWNLGAIICGVLFIYIWKITDWAR</sequence>
<keyword evidence="1" id="KW-0472">Membrane</keyword>
<comment type="caution">
    <text evidence="2">The sequence shown here is derived from an EMBL/GenBank/DDBJ whole genome shotgun (WGS) entry which is preliminary data.</text>
</comment>
<evidence type="ECO:0000313" key="2">
    <source>
        <dbReference type="EMBL" id="MFB2877684.1"/>
    </source>
</evidence>
<dbReference type="RefSeq" id="WP_413270781.1">
    <property type="nucleotide sequence ID" value="NZ_JBHFNQ010000098.1"/>
</dbReference>
<keyword evidence="1" id="KW-0812">Transmembrane</keyword>
<name>A0ABV4X4H6_9CYAN</name>
<dbReference type="Proteomes" id="UP001576774">
    <property type="component" value="Unassembled WGS sequence"/>
</dbReference>
<keyword evidence="1" id="KW-1133">Transmembrane helix</keyword>
<keyword evidence="3" id="KW-1185">Reference proteome</keyword>
<reference evidence="2 3" key="1">
    <citation type="submission" date="2024-09" db="EMBL/GenBank/DDBJ databases">
        <title>Floridaenema gen nov. (Aerosakkonemataceae, Aerosakkonematales ord. nov., Cyanobacteria) from benthic tropical and subtropical fresh waters, with the description of four new species.</title>
        <authorList>
            <person name="Moretto J.A."/>
            <person name="Berthold D.E."/>
            <person name="Lefler F.W."/>
            <person name="Huang I.-S."/>
            <person name="Laughinghouse H. IV."/>
        </authorList>
    </citation>
    <scope>NUCLEOTIDE SEQUENCE [LARGE SCALE GENOMIC DNA]</scope>
    <source>
        <strain evidence="2 3">BLCC-F46</strain>
    </source>
</reference>
<accession>A0ABV4X4H6</accession>
<evidence type="ECO:0000256" key="1">
    <source>
        <dbReference type="SAM" id="Phobius"/>
    </source>
</evidence>
<protein>
    <submittedName>
        <fullName evidence="2">HpsJ family protein</fullName>
    </submittedName>
</protein>